<dbReference type="Proteomes" id="UP000295277">
    <property type="component" value="Unassembled WGS sequence"/>
</dbReference>
<name>A0A4R1YPF1_9RHOB</name>
<gene>
    <name evidence="1" type="ORF">EV216_12152</name>
</gene>
<evidence type="ECO:0000313" key="1">
    <source>
        <dbReference type="EMBL" id="TCM80014.1"/>
    </source>
</evidence>
<evidence type="ECO:0008006" key="3">
    <source>
        <dbReference type="Google" id="ProtNLM"/>
    </source>
</evidence>
<sequence length="196" mass="21820">MRDRDVRASVWRWLEVAHAGDPDTLMLDELGILNGATRIDIAVINGQIEGFELKSERDTLERLPAQRDLYNKVLDRISLVVAENHREAAEAMIPDWWGLAIASSGPDGVEVARERPPEMNPGLDAATLASLLWRDEALAVLERYGAARGVKSKPREALYERLAVALDLDMVRAEVRAALKARAGWRVDRRSQQCGG</sequence>
<dbReference type="AlphaFoldDB" id="A0A4R1YPF1"/>
<dbReference type="RefSeq" id="WP_132696064.1">
    <property type="nucleotide sequence ID" value="NZ_SLVM01000021.1"/>
</dbReference>
<keyword evidence="2" id="KW-1185">Reference proteome</keyword>
<dbReference type="OrthoDB" id="3358108at2"/>
<reference evidence="1 2" key="1">
    <citation type="submission" date="2019-03" db="EMBL/GenBank/DDBJ databases">
        <title>Genomic Encyclopedia of Type Strains, Phase IV (KMG-IV): sequencing the most valuable type-strain genomes for metagenomic binning, comparative biology and taxonomic classification.</title>
        <authorList>
            <person name="Goeker M."/>
        </authorList>
    </citation>
    <scope>NUCLEOTIDE SEQUENCE [LARGE SCALE GENOMIC DNA]</scope>
    <source>
        <strain evidence="1 2">DSM 21153</strain>
    </source>
</reference>
<proteinExistence type="predicted"/>
<protein>
    <recommendedName>
        <fullName evidence="3">Sce7726 family protein</fullName>
    </recommendedName>
</protein>
<dbReference type="InterPro" id="IPR047729">
    <property type="entry name" value="Sce7726-like"/>
</dbReference>
<evidence type="ECO:0000313" key="2">
    <source>
        <dbReference type="Proteomes" id="UP000295277"/>
    </source>
</evidence>
<dbReference type="NCBIfam" id="NF033832">
    <property type="entry name" value="sce7726_fam"/>
    <property type="match status" value="1"/>
</dbReference>
<organism evidence="1 2">
    <name type="scientific">Rhodovulum steppense</name>
    <dbReference type="NCBI Taxonomy" id="540251"/>
    <lineage>
        <taxon>Bacteria</taxon>
        <taxon>Pseudomonadati</taxon>
        <taxon>Pseudomonadota</taxon>
        <taxon>Alphaproteobacteria</taxon>
        <taxon>Rhodobacterales</taxon>
        <taxon>Paracoccaceae</taxon>
        <taxon>Rhodovulum</taxon>
    </lineage>
</organism>
<accession>A0A4R1YPF1</accession>
<dbReference type="EMBL" id="SLVM01000021">
    <property type="protein sequence ID" value="TCM80014.1"/>
    <property type="molecule type" value="Genomic_DNA"/>
</dbReference>
<comment type="caution">
    <text evidence="1">The sequence shown here is derived from an EMBL/GenBank/DDBJ whole genome shotgun (WGS) entry which is preliminary data.</text>
</comment>